<evidence type="ECO:0000313" key="2">
    <source>
        <dbReference type="Proteomes" id="UP000515154"/>
    </source>
</evidence>
<feature type="domain" description="Reverse transcriptase" evidence="1">
    <location>
        <begin position="1"/>
        <end position="143"/>
    </location>
</feature>
<dbReference type="Proteomes" id="UP000515154">
    <property type="component" value="Unplaced"/>
</dbReference>
<dbReference type="PANTHER" id="PTHR36688:SF1">
    <property type="entry name" value="ENDONUCLEASE_EXONUCLEASE_PHOSPHATASE DOMAIN-CONTAINING PROTEIN"/>
    <property type="match status" value="1"/>
</dbReference>
<dbReference type="InterPro" id="IPR052560">
    <property type="entry name" value="RdDP_mobile_element"/>
</dbReference>
<dbReference type="Pfam" id="PF00078">
    <property type="entry name" value="RVT_1"/>
    <property type="match status" value="1"/>
</dbReference>
<sequence>MIQKWLKSFISGRLGRTLFMSKTSHARYLPNKVPQRSALSPALFNFHLSSLPELEDTLILFYADDLILAARDKNISIACTRLQTHLDLLESWFVTNHLSPSFSKSSVTLFTSDRRQLDQHPELKIFEERLPISKTPKILGVIYDQCFTFSSHVDHIIKKLNKKRNALRAVAGSSFGQDKEKLRIIYKQYIRISLNYTSPAWAASLSSSNI</sequence>
<organism evidence="2 3">
    <name type="scientific">Octopus sinensis</name>
    <name type="common">East Asian common octopus</name>
    <dbReference type="NCBI Taxonomy" id="2607531"/>
    <lineage>
        <taxon>Eukaryota</taxon>
        <taxon>Metazoa</taxon>
        <taxon>Spiralia</taxon>
        <taxon>Lophotrochozoa</taxon>
        <taxon>Mollusca</taxon>
        <taxon>Cephalopoda</taxon>
        <taxon>Coleoidea</taxon>
        <taxon>Octopodiformes</taxon>
        <taxon>Octopoda</taxon>
        <taxon>Incirrata</taxon>
        <taxon>Octopodidae</taxon>
        <taxon>Octopus</taxon>
    </lineage>
</organism>
<dbReference type="InterPro" id="IPR000477">
    <property type="entry name" value="RT_dom"/>
</dbReference>
<dbReference type="PANTHER" id="PTHR36688">
    <property type="entry name" value="ENDO/EXONUCLEASE/PHOSPHATASE DOMAIN-CONTAINING PROTEIN"/>
    <property type="match status" value="1"/>
</dbReference>
<proteinExistence type="predicted"/>
<dbReference type="RefSeq" id="XP_029655290.1">
    <property type="nucleotide sequence ID" value="XM_029799430.1"/>
</dbReference>
<evidence type="ECO:0000259" key="1">
    <source>
        <dbReference type="PROSITE" id="PS50878"/>
    </source>
</evidence>
<dbReference type="AlphaFoldDB" id="A0A6P7TZD0"/>
<reference evidence="3" key="1">
    <citation type="submission" date="2025-08" db="UniProtKB">
        <authorList>
            <consortium name="RefSeq"/>
        </authorList>
    </citation>
    <scope>IDENTIFICATION</scope>
</reference>
<protein>
    <submittedName>
        <fullName evidence="3">Uncharacterized protein LOC115228999</fullName>
    </submittedName>
</protein>
<dbReference type="PROSITE" id="PS50878">
    <property type="entry name" value="RT_POL"/>
    <property type="match status" value="1"/>
</dbReference>
<gene>
    <name evidence="3" type="primary">LOC115228999</name>
</gene>
<accession>A0A6P7TZD0</accession>
<dbReference type="KEGG" id="osn:115228999"/>
<evidence type="ECO:0000313" key="3">
    <source>
        <dbReference type="RefSeq" id="XP_029655290.1"/>
    </source>
</evidence>
<name>A0A6P7TZD0_9MOLL</name>
<keyword evidence="2" id="KW-1185">Reference proteome</keyword>